<dbReference type="EMBL" id="JAATEN010000002">
    <property type="protein sequence ID" value="NJP99716.1"/>
    <property type="molecule type" value="Genomic_DNA"/>
</dbReference>
<name>A0ABX1BPR7_9ACTN</name>
<feature type="region of interest" description="Disordered" evidence="1">
    <location>
        <begin position="237"/>
        <end position="303"/>
    </location>
</feature>
<dbReference type="SUPFAM" id="SSF46785">
    <property type="entry name" value="Winged helix' DNA-binding domain"/>
    <property type="match status" value="1"/>
</dbReference>
<reference evidence="3 4" key="1">
    <citation type="submission" date="2020-03" db="EMBL/GenBank/DDBJ databases">
        <title>WGS of actinomycetes isolated from Thailand.</title>
        <authorList>
            <person name="Thawai C."/>
        </authorList>
    </citation>
    <scope>NUCLEOTIDE SEQUENCE [LARGE SCALE GENOMIC DNA]</scope>
    <source>
        <strain evidence="3 4">PLAI 1-29</strain>
    </source>
</reference>
<protein>
    <submittedName>
        <fullName evidence="3">PucR family transcriptional regulator</fullName>
    </submittedName>
</protein>
<dbReference type="InterPro" id="IPR042070">
    <property type="entry name" value="PucR_C-HTH_sf"/>
</dbReference>
<dbReference type="InterPro" id="IPR025736">
    <property type="entry name" value="PucR_C-HTH_dom"/>
</dbReference>
<evidence type="ECO:0000313" key="4">
    <source>
        <dbReference type="Proteomes" id="UP000695264"/>
    </source>
</evidence>
<dbReference type="InterPro" id="IPR051448">
    <property type="entry name" value="CdaR-like_regulators"/>
</dbReference>
<sequence length="444" mass="44195">MKGLLLRLSALDADAAGAVRVIAHFEALMGAGPDAVALVRSTAGLARCPAGLESSDGRTVRFGPGGAALPGPPARISGSARFGGGDAGPAGRVWLERPGPPGPFDDLVLEWMALAARTLHGGRRAGEPPHAADPALVELVLSEREAVADRARALRLLGLVPELPLRVVAVALAVRPADGRGGAPPGGRAVLPTARAAGTGRPGPDVGVATVALLGRSALRSAARIARLGPLGAVLVQDPDGGATSPARELRAAAATRAGAPAPSAGGPARAAGRAGGARGAGGAGRAVGAGGPGSTAGTGGIRAGVGGRVDALGAGVSWRQARAALRFTVAGAPEEAVADHDELGPAALLAEIPAERLRERPEVRALAAFAATEGGRTGIAALAAVCHTGSLRQAAAELHLHHSSVAARLAQVEDALGWQLREPGHRFHAQLALYAWRLAEAPD</sequence>
<feature type="domain" description="PucR C-terminal helix-turn-helix" evidence="2">
    <location>
        <begin position="388"/>
        <end position="435"/>
    </location>
</feature>
<dbReference type="RefSeq" id="WP_168100305.1">
    <property type="nucleotide sequence ID" value="NZ_JAATEN010000002.1"/>
</dbReference>
<organism evidence="3 4">
    <name type="scientific">Streptomyces zingiberis</name>
    <dbReference type="NCBI Taxonomy" id="2053010"/>
    <lineage>
        <taxon>Bacteria</taxon>
        <taxon>Bacillati</taxon>
        <taxon>Actinomycetota</taxon>
        <taxon>Actinomycetes</taxon>
        <taxon>Kitasatosporales</taxon>
        <taxon>Streptomycetaceae</taxon>
        <taxon>Streptomyces</taxon>
    </lineage>
</organism>
<keyword evidence="4" id="KW-1185">Reference proteome</keyword>
<gene>
    <name evidence="3" type="ORF">HCK00_03950</name>
</gene>
<dbReference type="Gene3D" id="1.10.10.2840">
    <property type="entry name" value="PucR C-terminal helix-turn-helix domain"/>
    <property type="match status" value="1"/>
</dbReference>
<dbReference type="Proteomes" id="UP000695264">
    <property type="component" value="Unassembled WGS sequence"/>
</dbReference>
<accession>A0ABX1BPR7</accession>
<proteinExistence type="predicted"/>
<dbReference type="PANTHER" id="PTHR33744">
    <property type="entry name" value="CARBOHYDRATE DIACID REGULATOR"/>
    <property type="match status" value="1"/>
</dbReference>
<evidence type="ECO:0000256" key="1">
    <source>
        <dbReference type="SAM" id="MobiDB-lite"/>
    </source>
</evidence>
<dbReference type="PANTHER" id="PTHR33744:SF1">
    <property type="entry name" value="DNA-BINDING TRANSCRIPTIONAL ACTIVATOR ADER"/>
    <property type="match status" value="1"/>
</dbReference>
<feature type="compositionally biased region" description="Gly residues" evidence="1">
    <location>
        <begin position="274"/>
        <end position="303"/>
    </location>
</feature>
<dbReference type="Pfam" id="PF13556">
    <property type="entry name" value="HTH_30"/>
    <property type="match status" value="1"/>
</dbReference>
<evidence type="ECO:0000313" key="3">
    <source>
        <dbReference type="EMBL" id="NJP99716.1"/>
    </source>
</evidence>
<comment type="caution">
    <text evidence="3">The sequence shown here is derived from an EMBL/GenBank/DDBJ whole genome shotgun (WGS) entry which is preliminary data.</text>
</comment>
<feature type="compositionally biased region" description="Low complexity" evidence="1">
    <location>
        <begin position="252"/>
        <end position="273"/>
    </location>
</feature>
<evidence type="ECO:0000259" key="2">
    <source>
        <dbReference type="Pfam" id="PF13556"/>
    </source>
</evidence>
<dbReference type="InterPro" id="IPR036390">
    <property type="entry name" value="WH_DNA-bd_sf"/>
</dbReference>